<accession>A0A5C5UU02</accession>
<gene>
    <name evidence="1" type="ORF">KOR42_55250</name>
</gene>
<evidence type="ECO:0000313" key="1">
    <source>
        <dbReference type="EMBL" id="TWT29548.1"/>
    </source>
</evidence>
<dbReference type="EMBL" id="SIHI01000123">
    <property type="protein sequence ID" value="TWT29548.1"/>
    <property type="molecule type" value="Genomic_DNA"/>
</dbReference>
<dbReference type="RefSeq" id="WP_146512725.1">
    <property type="nucleotide sequence ID" value="NZ_SIHI01000123.1"/>
</dbReference>
<name>A0A5C5UU02_9PLAN</name>
<organism evidence="1 2">
    <name type="scientific">Thalassoglobus neptunius</name>
    <dbReference type="NCBI Taxonomy" id="1938619"/>
    <lineage>
        <taxon>Bacteria</taxon>
        <taxon>Pseudomonadati</taxon>
        <taxon>Planctomycetota</taxon>
        <taxon>Planctomycetia</taxon>
        <taxon>Planctomycetales</taxon>
        <taxon>Planctomycetaceae</taxon>
        <taxon>Thalassoglobus</taxon>
    </lineage>
</organism>
<proteinExistence type="predicted"/>
<reference evidence="1 2" key="1">
    <citation type="submission" date="2019-02" db="EMBL/GenBank/DDBJ databases">
        <title>Deep-cultivation of Planctomycetes and their phenomic and genomic characterization uncovers novel biology.</title>
        <authorList>
            <person name="Wiegand S."/>
            <person name="Jogler M."/>
            <person name="Boedeker C."/>
            <person name="Pinto D."/>
            <person name="Vollmers J."/>
            <person name="Rivas-Marin E."/>
            <person name="Kohn T."/>
            <person name="Peeters S.H."/>
            <person name="Heuer A."/>
            <person name="Rast P."/>
            <person name="Oberbeckmann S."/>
            <person name="Bunk B."/>
            <person name="Jeske O."/>
            <person name="Meyerdierks A."/>
            <person name="Storesund J.E."/>
            <person name="Kallscheuer N."/>
            <person name="Luecker S."/>
            <person name="Lage O.M."/>
            <person name="Pohl T."/>
            <person name="Merkel B.J."/>
            <person name="Hornburger P."/>
            <person name="Mueller R.-W."/>
            <person name="Bruemmer F."/>
            <person name="Labrenz M."/>
            <person name="Spormann A.M."/>
            <person name="Op Den Camp H."/>
            <person name="Overmann J."/>
            <person name="Amann R."/>
            <person name="Jetten M.S.M."/>
            <person name="Mascher T."/>
            <person name="Medema M.H."/>
            <person name="Devos D.P."/>
            <person name="Kaster A.-K."/>
            <person name="Ovreas L."/>
            <person name="Rohde M."/>
            <person name="Galperin M.Y."/>
            <person name="Jogler C."/>
        </authorList>
    </citation>
    <scope>NUCLEOTIDE SEQUENCE [LARGE SCALE GENOMIC DNA]</scope>
    <source>
        <strain evidence="1 2">KOR42</strain>
    </source>
</reference>
<keyword evidence="2" id="KW-1185">Reference proteome</keyword>
<sequence>MPPISQLMLTILGCAIVLNGCNPPAPSAAKSSGLLTGRFGELSIDTRVEYGSYSNGVVSFIIWTDLTLSEESSGRSGDEGYYGTLTSSAGHAIKWECTAEPQPVSTGTMTINDTEYQLAKGALFLVTIHDGSTVVKQLGRDMTDISGDRKSFDKLAEDSEAIRKLRFCESLVLFTLCGSSTQRSARCPRRFEKRTQVT</sequence>
<dbReference type="Proteomes" id="UP000317243">
    <property type="component" value="Unassembled WGS sequence"/>
</dbReference>
<evidence type="ECO:0000313" key="2">
    <source>
        <dbReference type="Proteomes" id="UP000317243"/>
    </source>
</evidence>
<comment type="caution">
    <text evidence="1">The sequence shown here is derived from an EMBL/GenBank/DDBJ whole genome shotgun (WGS) entry which is preliminary data.</text>
</comment>
<dbReference type="AlphaFoldDB" id="A0A5C5UU02"/>
<protein>
    <submittedName>
        <fullName evidence="1">Uncharacterized protein</fullName>
    </submittedName>
</protein>